<dbReference type="CDD" id="cd12797">
    <property type="entry name" value="M23_peptidase"/>
    <property type="match status" value="1"/>
</dbReference>
<dbReference type="CDD" id="cd00118">
    <property type="entry name" value="LysM"/>
    <property type="match status" value="2"/>
</dbReference>
<accession>A0A4V3XKY6</accession>
<evidence type="ECO:0000256" key="2">
    <source>
        <dbReference type="SAM" id="SignalP"/>
    </source>
</evidence>
<dbReference type="AlphaFoldDB" id="A0A4V3XKY6"/>
<dbReference type="Gene3D" id="2.70.70.10">
    <property type="entry name" value="Glucose Permease (Domain IIA)"/>
    <property type="match status" value="1"/>
</dbReference>
<evidence type="ECO:0000256" key="1">
    <source>
        <dbReference type="SAM" id="MobiDB-lite"/>
    </source>
</evidence>
<feature type="region of interest" description="Disordered" evidence="1">
    <location>
        <begin position="143"/>
        <end position="168"/>
    </location>
</feature>
<dbReference type="GO" id="GO:0004222">
    <property type="term" value="F:metalloendopeptidase activity"/>
    <property type="evidence" value="ECO:0007669"/>
    <property type="project" value="TreeGrafter"/>
</dbReference>
<dbReference type="PANTHER" id="PTHR21666:SF270">
    <property type="entry name" value="MUREIN HYDROLASE ACTIVATOR ENVC"/>
    <property type="match status" value="1"/>
</dbReference>
<dbReference type="Gene3D" id="3.10.350.10">
    <property type="entry name" value="LysM domain"/>
    <property type="match status" value="2"/>
</dbReference>
<dbReference type="OrthoDB" id="9795421at2"/>
<dbReference type="PANTHER" id="PTHR21666">
    <property type="entry name" value="PEPTIDASE-RELATED"/>
    <property type="match status" value="1"/>
</dbReference>
<dbReference type="Pfam" id="PF01476">
    <property type="entry name" value="LysM"/>
    <property type="match status" value="2"/>
</dbReference>
<evidence type="ECO:0000313" key="5">
    <source>
        <dbReference type="Proteomes" id="UP000306602"/>
    </source>
</evidence>
<feature type="chain" id="PRO_5020504425" evidence="2">
    <location>
        <begin position="20"/>
        <end position="396"/>
    </location>
</feature>
<keyword evidence="2" id="KW-0732">Signal</keyword>
<dbReference type="SUPFAM" id="SSF51261">
    <property type="entry name" value="Duplicated hybrid motif"/>
    <property type="match status" value="1"/>
</dbReference>
<dbReference type="InterPro" id="IPR018392">
    <property type="entry name" value="LysM"/>
</dbReference>
<dbReference type="Pfam" id="PF01551">
    <property type="entry name" value="Peptidase_M23"/>
    <property type="match status" value="1"/>
</dbReference>
<dbReference type="InterPro" id="IPR050570">
    <property type="entry name" value="Cell_wall_metabolism_enzyme"/>
</dbReference>
<dbReference type="PROSITE" id="PS51782">
    <property type="entry name" value="LYSM"/>
    <property type="match status" value="1"/>
</dbReference>
<evidence type="ECO:0000313" key="4">
    <source>
        <dbReference type="EMBL" id="THH38793.1"/>
    </source>
</evidence>
<feature type="signal peptide" evidence="2">
    <location>
        <begin position="1"/>
        <end position="19"/>
    </location>
</feature>
<feature type="compositionally biased region" description="Low complexity" evidence="1">
    <location>
        <begin position="146"/>
        <end position="164"/>
    </location>
</feature>
<dbReference type="Proteomes" id="UP000306602">
    <property type="component" value="Unassembled WGS sequence"/>
</dbReference>
<feature type="domain" description="LysM" evidence="3">
    <location>
        <begin position="169"/>
        <end position="213"/>
    </location>
</feature>
<gene>
    <name evidence="4" type="ORF">E4Z66_04330</name>
</gene>
<keyword evidence="5" id="KW-1185">Reference proteome</keyword>
<protein>
    <submittedName>
        <fullName evidence="4">LysM peptidoglycan-binding domain-containing protein</fullName>
    </submittedName>
</protein>
<comment type="caution">
    <text evidence="4">The sequence shown here is derived from an EMBL/GenBank/DDBJ whole genome shotgun (WGS) entry which is preliminary data.</text>
</comment>
<feature type="compositionally biased region" description="Low complexity" evidence="1">
    <location>
        <begin position="222"/>
        <end position="234"/>
    </location>
</feature>
<feature type="region of interest" description="Disordered" evidence="1">
    <location>
        <begin position="222"/>
        <end position="284"/>
    </location>
</feature>
<name>A0A4V3XKY6_9RHOB</name>
<dbReference type="PROSITE" id="PS51257">
    <property type="entry name" value="PROKAR_LIPOPROTEIN"/>
    <property type="match status" value="1"/>
</dbReference>
<proteinExistence type="predicted"/>
<organism evidence="4 5">
    <name type="scientific">Aliishimia ponticola</name>
    <dbReference type="NCBI Taxonomy" id="2499833"/>
    <lineage>
        <taxon>Bacteria</taxon>
        <taxon>Pseudomonadati</taxon>
        <taxon>Pseudomonadota</taxon>
        <taxon>Alphaproteobacteria</taxon>
        <taxon>Rhodobacterales</taxon>
        <taxon>Paracoccaceae</taxon>
        <taxon>Aliishimia</taxon>
    </lineage>
</organism>
<dbReference type="InterPro" id="IPR011055">
    <property type="entry name" value="Dup_hybrid_motif"/>
</dbReference>
<sequence length="396" mass="40827">MTHPFLRSSVAILALSALAACEDGLDFDLRGGTGSFTTAQAAQQATAARPQPDNRGIISYPNYQVAVARRGDTVADVASRIGSDADALAKFNGLPIDATLRAGEIIALPGRVAEPSPATGAAATGPIRPASDVDVTTLAGQAIDNSAQTTPSTTTTTTQPVAQTGEEPIRHKVVRGETAYSVARLYNVPVRSLARWNSLGPQYAIREGQYLLIPVAEATPPATAATTAEATTAPGEGSPTPQPPSAAKPLPKEDVAPAASPKPAPPAPKPDLGAATKPAPSGQLAYPVQGTIIRDYAKGRNDGINIKGAAGGAVKAADAGTVAAITESADGVPIIVVRHQDNLLTVYANVTDVSVKKGDQVRRGQGLAKLRQGDQSFVHFEVRKGFESVDPNDYLN</sequence>
<dbReference type="InterPro" id="IPR016047">
    <property type="entry name" value="M23ase_b-sheet_dom"/>
</dbReference>
<reference evidence="4 5" key="1">
    <citation type="submission" date="2019-04" db="EMBL/GenBank/DDBJ databases">
        <title>Shimia ponticola sp. nov., isolated from seawater.</title>
        <authorList>
            <person name="Kim Y.-O."/>
            <person name="Yoon J.-H."/>
        </authorList>
    </citation>
    <scope>NUCLEOTIDE SEQUENCE [LARGE SCALE GENOMIC DNA]</scope>
    <source>
        <strain evidence="4 5">MYP11</strain>
    </source>
</reference>
<feature type="compositionally biased region" description="Pro residues" evidence="1">
    <location>
        <begin position="260"/>
        <end position="269"/>
    </location>
</feature>
<dbReference type="RefSeq" id="WP_136461695.1">
    <property type="nucleotide sequence ID" value="NZ_SRKY01000001.1"/>
</dbReference>
<evidence type="ECO:0000259" key="3">
    <source>
        <dbReference type="PROSITE" id="PS51782"/>
    </source>
</evidence>
<dbReference type="InterPro" id="IPR036779">
    <property type="entry name" value="LysM_dom_sf"/>
</dbReference>
<dbReference type="EMBL" id="SRKY01000001">
    <property type="protein sequence ID" value="THH38793.1"/>
    <property type="molecule type" value="Genomic_DNA"/>
</dbReference>
<dbReference type="SMART" id="SM00257">
    <property type="entry name" value="LysM"/>
    <property type="match status" value="2"/>
</dbReference>